<feature type="chain" id="PRO_5045532181" description="DUF3108 domain-containing protein" evidence="1">
    <location>
        <begin position="35"/>
        <end position="255"/>
    </location>
</feature>
<feature type="signal peptide" evidence="1">
    <location>
        <begin position="1"/>
        <end position="34"/>
    </location>
</feature>
<organism evidence="2 3">
    <name type="scientific">Salinisphaera dokdonensis CL-ES53</name>
    <dbReference type="NCBI Taxonomy" id="1304272"/>
    <lineage>
        <taxon>Bacteria</taxon>
        <taxon>Pseudomonadati</taxon>
        <taxon>Pseudomonadota</taxon>
        <taxon>Gammaproteobacteria</taxon>
        <taxon>Salinisphaerales</taxon>
        <taxon>Salinisphaeraceae</taxon>
        <taxon>Salinisphaera</taxon>
    </lineage>
</organism>
<accession>A0ABV2B159</accession>
<keyword evidence="1" id="KW-0732">Signal</keyword>
<dbReference type="Pfam" id="PF11306">
    <property type="entry name" value="DUF3108"/>
    <property type="match status" value="1"/>
</dbReference>
<dbReference type="Proteomes" id="UP001460888">
    <property type="component" value="Unassembled WGS sequence"/>
</dbReference>
<evidence type="ECO:0000256" key="1">
    <source>
        <dbReference type="SAM" id="SignalP"/>
    </source>
</evidence>
<reference evidence="2 3" key="1">
    <citation type="submission" date="2013-03" db="EMBL/GenBank/DDBJ databases">
        <title>Salinisphaera dokdonensis CL-ES53 Genome Sequencing.</title>
        <authorList>
            <person name="Li C."/>
            <person name="Lai Q."/>
            <person name="Shao Z."/>
        </authorList>
    </citation>
    <scope>NUCLEOTIDE SEQUENCE [LARGE SCALE GENOMIC DNA]</scope>
    <source>
        <strain evidence="2 3">CL-ES53</strain>
    </source>
</reference>
<sequence>MTTTTRSPRPEPRRRHIAGIALLVGALFASVAGAAVTDPFTAHFKVNRGKIGLGTTTFSLARAETDNCYIYSGRANPNALVRVFIGDVTDESRFCIEDGTLRPSRFSHHMQDDAEDSYTLDYDWAARQVVYRSEAGKQETMALGEQGLDPLSIQIAARRWVADAADPDSLGEADFSLVDEDETKTYTLRASDGGTVDTPAGRYETLLVERVDDDKRHLRFWLARNAEWIPVRVEHQKGDGGVFRMSLTGLERPDA</sequence>
<name>A0ABV2B159_9GAMM</name>
<evidence type="ECO:0000313" key="3">
    <source>
        <dbReference type="Proteomes" id="UP001460888"/>
    </source>
</evidence>
<gene>
    <name evidence="2" type="ORF">SADO_10139</name>
</gene>
<evidence type="ECO:0008006" key="4">
    <source>
        <dbReference type="Google" id="ProtNLM"/>
    </source>
</evidence>
<dbReference type="RefSeq" id="WP_353111116.1">
    <property type="nucleotide sequence ID" value="NZ_APND01000003.1"/>
</dbReference>
<keyword evidence="3" id="KW-1185">Reference proteome</keyword>
<dbReference type="EMBL" id="APND01000003">
    <property type="protein sequence ID" value="MES1929608.1"/>
    <property type="molecule type" value="Genomic_DNA"/>
</dbReference>
<protein>
    <recommendedName>
        <fullName evidence="4">DUF3108 domain-containing protein</fullName>
    </recommendedName>
</protein>
<proteinExistence type="predicted"/>
<comment type="caution">
    <text evidence="2">The sequence shown here is derived from an EMBL/GenBank/DDBJ whole genome shotgun (WGS) entry which is preliminary data.</text>
</comment>
<evidence type="ECO:0000313" key="2">
    <source>
        <dbReference type="EMBL" id="MES1929608.1"/>
    </source>
</evidence>
<dbReference type="InterPro" id="IPR021457">
    <property type="entry name" value="DUF3108"/>
</dbReference>